<dbReference type="EMBL" id="POSP01000003">
    <property type="protein sequence ID" value="PND38968.1"/>
    <property type="molecule type" value="Genomic_DNA"/>
</dbReference>
<dbReference type="GO" id="GO:0042866">
    <property type="term" value="P:pyruvate biosynthetic process"/>
    <property type="evidence" value="ECO:0007669"/>
    <property type="project" value="UniProtKB-UniRule"/>
</dbReference>
<comment type="caution">
    <text evidence="6">The sequence shown here is derived from an EMBL/GenBank/DDBJ whole genome shotgun (WGS) entry which is preliminary data.</text>
</comment>
<keyword evidence="4 5" id="KW-0670">Pyruvate</keyword>
<protein>
    <recommendedName>
        <fullName evidence="5">Probable chorismate pyruvate-lyase</fullName>
        <shortName evidence="5">CL</shortName>
        <shortName evidence="5">CPL</shortName>
        <ecNumber evidence="5">4.1.3.40</ecNumber>
    </recommendedName>
</protein>
<feature type="binding site" evidence="5">
    <location>
        <position position="165"/>
    </location>
    <ligand>
        <name>substrate</name>
    </ligand>
</feature>
<dbReference type="HAMAP" id="MF_01632">
    <property type="entry name" value="UbiC"/>
    <property type="match status" value="1"/>
</dbReference>
<dbReference type="InterPro" id="IPR007440">
    <property type="entry name" value="Chorismate--pyruvate_lyase"/>
</dbReference>
<comment type="function">
    <text evidence="5">Removes the pyruvyl group from chorismate, with concomitant aromatization of the ring, to provide 4-hydroxybenzoate (4HB) for the ubiquinone pathway.</text>
</comment>
<dbReference type="OrthoDB" id="8606430at2"/>
<feature type="binding site" evidence="5">
    <location>
        <position position="62"/>
    </location>
    <ligand>
        <name>substrate</name>
    </ligand>
</feature>
<proteinExistence type="inferred from homology"/>
<name>A0A2N8KZR9_9BURK</name>
<dbReference type="SUPFAM" id="SSF64288">
    <property type="entry name" value="Chorismate lyase-like"/>
    <property type="match status" value="1"/>
</dbReference>
<accession>A0A2N8KZR9</accession>
<reference evidence="6 7" key="1">
    <citation type="submission" date="2018-01" db="EMBL/GenBank/DDBJ databases">
        <title>Draft genome sequence of Paucibacter aquatile CR182 isolated from freshwater of the Nakdong River.</title>
        <authorList>
            <person name="Choi A."/>
            <person name="Chung E.J."/>
        </authorList>
    </citation>
    <scope>NUCLEOTIDE SEQUENCE [LARGE SCALE GENOMIC DNA]</scope>
    <source>
        <strain evidence="6 7">CR182</strain>
    </source>
</reference>
<dbReference type="UniPathway" id="UPA00232"/>
<evidence type="ECO:0000256" key="5">
    <source>
        <dbReference type="HAMAP-Rule" id="MF_01632"/>
    </source>
</evidence>
<evidence type="ECO:0000256" key="3">
    <source>
        <dbReference type="ARBA" id="ARBA00023239"/>
    </source>
</evidence>
<dbReference type="AlphaFoldDB" id="A0A2N8KZR9"/>
<feature type="binding site" evidence="5">
    <location>
        <position position="100"/>
    </location>
    <ligand>
        <name>substrate</name>
    </ligand>
</feature>
<sequence length="191" mass="21476">MLGIASRDSLRKWLHAPGSLSRRLARLGERFEVTVLSQRTAPLRAAELKALGLPRRGCTVVREVILSVDGRPLVWARSSLHQSALAGPWRALKGLGPRPLANLLYADPRVRRSELQPRRLSRHGHTRRQMQKQWLAATGSPASAQMLWSRNSVFSRCGAQLRVMELFVPELAGNMPTVGRVRCVKRRNNRP</sequence>
<dbReference type="GO" id="GO:0008813">
    <property type="term" value="F:chorismate lyase activity"/>
    <property type="evidence" value="ECO:0007669"/>
    <property type="project" value="UniProtKB-UniRule"/>
</dbReference>
<dbReference type="GO" id="GO:0006744">
    <property type="term" value="P:ubiquinone biosynthetic process"/>
    <property type="evidence" value="ECO:0007669"/>
    <property type="project" value="UniProtKB-UniRule"/>
</dbReference>
<dbReference type="PANTHER" id="PTHR38683:SF1">
    <property type="entry name" value="CHORISMATE PYRUVATE-LYASE"/>
    <property type="match status" value="1"/>
</dbReference>
<keyword evidence="7" id="KW-1185">Reference proteome</keyword>
<evidence type="ECO:0000313" key="6">
    <source>
        <dbReference type="EMBL" id="PND38968.1"/>
    </source>
</evidence>
<evidence type="ECO:0000256" key="1">
    <source>
        <dbReference type="ARBA" id="ARBA00022490"/>
    </source>
</evidence>
<dbReference type="Pfam" id="PF04345">
    <property type="entry name" value="Chor_lyase"/>
    <property type="match status" value="1"/>
</dbReference>
<evidence type="ECO:0000256" key="4">
    <source>
        <dbReference type="ARBA" id="ARBA00023317"/>
    </source>
</evidence>
<evidence type="ECO:0000256" key="2">
    <source>
        <dbReference type="ARBA" id="ARBA00022688"/>
    </source>
</evidence>
<comment type="caution">
    <text evidence="5">Lacks conserved residue(s) required for the propagation of feature annotation.</text>
</comment>
<comment type="catalytic activity">
    <reaction evidence="5">
        <text>chorismate = 4-hydroxybenzoate + pyruvate</text>
        <dbReference type="Rhea" id="RHEA:16505"/>
        <dbReference type="ChEBI" id="CHEBI:15361"/>
        <dbReference type="ChEBI" id="CHEBI:17879"/>
        <dbReference type="ChEBI" id="CHEBI:29748"/>
        <dbReference type="EC" id="4.1.3.40"/>
    </reaction>
</comment>
<keyword evidence="1 5" id="KW-0963">Cytoplasm</keyword>
<comment type="similarity">
    <text evidence="5">Belongs to the UbiC family.</text>
</comment>
<dbReference type="EC" id="4.1.3.40" evidence="5"/>
<organism evidence="6 7">
    <name type="scientific">Kinneretia aquatilis</name>
    <dbReference type="NCBI Taxonomy" id="2070761"/>
    <lineage>
        <taxon>Bacteria</taxon>
        <taxon>Pseudomonadati</taxon>
        <taxon>Pseudomonadota</taxon>
        <taxon>Betaproteobacteria</taxon>
        <taxon>Burkholderiales</taxon>
        <taxon>Sphaerotilaceae</taxon>
        <taxon>Roseateles</taxon>
    </lineage>
</organism>
<dbReference type="InterPro" id="IPR028978">
    <property type="entry name" value="Chorismate_lyase_/UTRA_dom_sf"/>
</dbReference>
<gene>
    <name evidence="5" type="primary">ubiC</name>
    <name evidence="6" type="ORF">C1O66_16495</name>
</gene>
<dbReference type="PANTHER" id="PTHR38683">
    <property type="entry name" value="CHORISMATE PYRUVATE-LYASE"/>
    <property type="match status" value="1"/>
</dbReference>
<comment type="pathway">
    <text evidence="5">Cofactor biosynthesis; ubiquinone biosynthesis.</text>
</comment>
<keyword evidence="3 5" id="KW-0456">Lyase</keyword>
<dbReference type="Gene3D" id="3.40.1410.10">
    <property type="entry name" value="Chorismate lyase-like"/>
    <property type="match status" value="1"/>
</dbReference>
<dbReference type="Proteomes" id="UP000235916">
    <property type="component" value="Unassembled WGS sequence"/>
</dbReference>
<comment type="subcellular location">
    <subcellularLocation>
        <location evidence="5">Cytoplasm</location>
    </subcellularLocation>
</comment>
<dbReference type="GO" id="GO:0005829">
    <property type="term" value="C:cytosol"/>
    <property type="evidence" value="ECO:0007669"/>
    <property type="project" value="TreeGrafter"/>
</dbReference>
<keyword evidence="2 5" id="KW-0831">Ubiquinone biosynthesis</keyword>
<evidence type="ECO:0000313" key="7">
    <source>
        <dbReference type="Proteomes" id="UP000235916"/>
    </source>
</evidence>